<keyword evidence="8 11" id="KW-1133">Transmembrane helix</keyword>
<evidence type="ECO:0000313" key="14">
    <source>
        <dbReference type="Proteomes" id="UP001431019"/>
    </source>
</evidence>
<keyword evidence="2" id="KW-1003">Cell membrane</keyword>
<comment type="caution">
    <text evidence="13">The sequence shown here is derived from an EMBL/GenBank/DDBJ whole genome shotgun (WGS) entry which is preliminary data.</text>
</comment>
<dbReference type="InterPro" id="IPR001915">
    <property type="entry name" value="Peptidase_M48"/>
</dbReference>
<sequence length="660" mass="71263">MATNFFQQQDVARRKTVQLVIYFVLAILILIALVYGLLVALAMSGAHQPVSWWQPDLLLIAAPGVGIVVGGASAIKVAQLASGGQAVALMLGGKEVPGTTTDAREKRLLNVVEEMALAAGVPVPPVYVLPEAGINAFAAGYAPGDAVVAVSRGCLDYLSRDELQGVVAHEFSHILNGDMRLNIRLIGLIFGIMVLSIIGRSLMFASRGRSSGRQDSRGGMVLVGLGVFVLGLVGAFFGRLIMAAVSRQREYLADASAVQFTRNPDGICGALKKIGGLAEGSRIDSPKAAEAAHMFFANALAGDGFAGLLATHPPLVERIRRLNPEFDGRFPEVRPVGFDHEELQERRTNRDSPFGAAPTLPGLPQVPLPVLGLASNAASRVGHIDPEVIDYAHELHDSMPEVLRVAAQEPFSARALVYALLMDPRADLRDLQLTQLKAGAEPQDFAEALRLLDPVQALPDTHRLPLLDLALPALRQMSARQHGAFRAQVEMLMLADQRLTLYEYTLRCVLHRHLDAQFLPQRRPRPIHNSPQSVAHQVAIVLALLAWEGQPEHDLATRAFDAGMRDYIGGAPTERLRPREEYSLAEFDAALQTLSQSVPAIKQRIVDACAGCILANQQITVREAELLRAICDTLDCPLPPLMVQGFASDSIAAKQDVASN</sequence>
<evidence type="ECO:0000256" key="4">
    <source>
        <dbReference type="ARBA" id="ARBA00022692"/>
    </source>
</evidence>
<feature type="transmembrane region" description="Helical" evidence="11">
    <location>
        <begin position="181"/>
        <end position="199"/>
    </location>
</feature>
<evidence type="ECO:0000256" key="3">
    <source>
        <dbReference type="ARBA" id="ARBA00022670"/>
    </source>
</evidence>
<dbReference type="Proteomes" id="UP001431019">
    <property type="component" value="Unassembled WGS sequence"/>
</dbReference>
<evidence type="ECO:0000256" key="7">
    <source>
        <dbReference type="ARBA" id="ARBA00022833"/>
    </source>
</evidence>
<name>A0ABS8K4S7_9BURK</name>
<reference evidence="13 14" key="1">
    <citation type="submission" date="2021-11" db="EMBL/GenBank/DDBJ databases">
        <authorList>
            <person name="Oh E.-T."/>
            <person name="Kim S.-B."/>
        </authorList>
    </citation>
    <scope>NUCLEOTIDE SEQUENCE [LARGE SCALE GENOMIC DNA]</scope>
    <source>
        <strain evidence="13 14">MMS20-SJTR3</strain>
    </source>
</reference>
<dbReference type="Gene3D" id="3.30.2010.10">
    <property type="entry name" value="Metalloproteases ('zincins'), catalytic domain"/>
    <property type="match status" value="1"/>
</dbReference>
<keyword evidence="3" id="KW-0645">Protease</keyword>
<protein>
    <submittedName>
        <fullName evidence="13">M48 family metallopeptidase</fullName>
    </submittedName>
</protein>
<feature type="transmembrane region" description="Helical" evidence="11">
    <location>
        <begin position="57"/>
        <end position="75"/>
    </location>
</feature>
<evidence type="ECO:0000256" key="8">
    <source>
        <dbReference type="ARBA" id="ARBA00022989"/>
    </source>
</evidence>
<feature type="transmembrane region" description="Helical" evidence="11">
    <location>
        <begin position="20"/>
        <end position="45"/>
    </location>
</feature>
<keyword evidence="7" id="KW-0862">Zinc</keyword>
<evidence type="ECO:0000313" key="13">
    <source>
        <dbReference type="EMBL" id="MCC8397162.1"/>
    </source>
</evidence>
<dbReference type="Pfam" id="PF01435">
    <property type="entry name" value="Peptidase_M48"/>
    <property type="match status" value="1"/>
</dbReference>
<dbReference type="CDD" id="cd07340">
    <property type="entry name" value="M48B_Htpx_like"/>
    <property type="match status" value="1"/>
</dbReference>
<keyword evidence="10 11" id="KW-0472">Membrane</keyword>
<feature type="transmembrane region" description="Helical" evidence="11">
    <location>
        <begin position="219"/>
        <end position="242"/>
    </location>
</feature>
<keyword evidence="5" id="KW-0479">Metal-binding</keyword>
<dbReference type="PANTHER" id="PTHR43221">
    <property type="entry name" value="PROTEASE HTPX"/>
    <property type="match status" value="1"/>
</dbReference>
<evidence type="ECO:0000256" key="1">
    <source>
        <dbReference type="ARBA" id="ARBA00001947"/>
    </source>
</evidence>
<dbReference type="PANTHER" id="PTHR43221:SF2">
    <property type="entry name" value="PROTEASE HTPX HOMOLOG"/>
    <property type="match status" value="1"/>
</dbReference>
<dbReference type="EMBL" id="JAJITD010000025">
    <property type="protein sequence ID" value="MCC8397162.1"/>
    <property type="molecule type" value="Genomic_DNA"/>
</dbReference>
<evidence type="ECO:0000256" key="11">
    <source>
        <dbReference type="SAM" id="Phobius"/>
    </source>
</evidence>
<dbReference type="InterPro" id="IPR050083">
    <property type="entry name" value="HtpX_protease"/>
</dbReference>
<keyword evidence="6" id="KW-0378">Hydrolase</keyword>
<keyword evidence="9" id="KW-0482">Metalloprotease</keyword>
<evidence type="ECO:0000259" key="12">
    <source>
        <dbReference type="Pfam" id="PF01435"/>
    </source>
</evidence>
<evidence type="ECO:0000256" key="9">
    <source>
        <dbReference type="ARBA" id="ARBA00023049"/>
    </source>
</evidence>
<gene>
    <name evidence="13" type="ORF">LJ656_31800</name>
</gene>
<feature type="domain" description="Peptidase M48" evidence="12">
    <location>
        <begin position="103"/>
        <end position="323"/>
    </location>
</feature>
<keyword evidence="4 11" id="KW-0812">Transmembrane</keyword>
<dbReference type="RefSeq" id="WP_230513429.1">
    <property type="nucleotide sequence ID" value="NZ_JAJITD010000025.1"/>
</dbReference>
<accession>A0ABS8K4S7</accession>
<keyword evidence="14" id="KW-1185">Reference proteome</keyword>
<comment type="cofactor">
    <cofactor evidence="1">
        <name>Zn(2+)</name>
        <dbReference type="ChEBI" id="CHEBI:29105"/>
    </cofactor>
</comment>
<organism evidence="13 14">
    <name type="scientific">Paraburkholderia sejongensis</name>
    <dbReference type="NCBI Taxonomy" id="2886946"/>
    <lineage>
        <taxon>Bacteria</taxon>
        <taxon>Pseudomonadati</taxon>
        <taxon>Pseudomonadota</taxon>
        <taxon>Betaproteobacteria</taxon>
        <taxon>Burkholderiales</taxon>
        <taxon>Burkholderiaceae</taxon>
        <taxon>Paraburkholderia</taxon>
    </lineage>
</organism>
<evidence type="ECO:0000256" key="6">
    <source>
        <dbReference type="ARBA" id="ARBA00022801"/>
    </source>
</evidence>
<evidence type="ECO:0000256" key="5">
    <source>
        <dbReference type="ARBA" id="ARBA00022723"/>
    </source>
</evidence>
<evidence type="ECO:0000256" key="10">
    <source>
        <dbReference type="ARBA" id="ARBA00023136"/>
    </source>
</evidence>
<evidence type="ECO:0000256" key="2">
    <source>
        <dbReference type="ARBA" id="ARBA00022475"/>
    </source>
</evidence>
<proteinExistence type="predicted"/>